<feature type="transmembrane region" description="Helical" evidence="1">
    <location>
        <begin position="81"/>
        <end position="103"/>
    </location>
</feature>
<dbReference type="Proteomes" id="UP000051934">
    <property type="component" value="Unassembled WGS sequence"/>
</dbReference>
<evidence type="ECO:0000313" key="2">
    <source>
        <dbReference type="EMBL" id="KRO72326.1"/>
    </source>
</evidence>
<feature type="transmembrane region" description="Helical" evidence="1">
    <location>
        <begin position="145"/>
        <end position="163"/>
    </location>
</feature>
<organism evidence="2 3">
    <name type="scientific">OM182 bacterium BACL3 MAG-120507-bin80</name>
    <dbReference type="NCBI Taxonomy" id="1655577"/>
    <lineage>
        <taxon>Bacteria</taxon>
        <taxon>Pseudomonadati</taxon>
        <taxon>Pseudomonadota</taxon>
        <taxon>Gammaproteobacteria</taxon>
        <taxon>OMG group</taxon>
        <taxon>OM182 clade</taxon>
    </lineage>
</organism>
<dbReference type="AlphaFoldDB" id="A0A0R2SC38"/>
<name>A0A0R2SC38_9GAMM</name>
<comment type="caution">
    <text evidence="2">The sequence shown here is derived from an EMBL/GenBank/DDBJ whole genome shotgun (WGS) entry which is preliminary data.</text>
</comment>
<reference evidence="2 3" key="1">
    <citation type="submission" date="2015-10" db="EMBL/GenBank/DDBJ databases">
        <title>Metagenome-Assembled Genomes uncover a global brackish microbiome.</title>
        <authorList>
            <person name="Hugerth L.W."/>
            <person name="Larsson J."/>
            <person name="Alneberg J."/>
            <person name="Lindh M.V."/>
            <person name="Legrand C."/>
            <person name="Pinhassi J."/>
            <person name="Andersson A.F."/>
        </authorList>
    </citation>
    <scope>NUCLEOTIDE SEQUENCE [LARGE SCALE GENOMIC DNA]</scope>
    <source>
        <strain evidence="2">BACL4 MAG-120507-bin80</strain>
    </source>
</reference>
<keyword evidence="1" id="KW-0812">Transmembrane</keyword>
<sequence>MIVDILKAIIELGLPLALLSWLIFMRLFISGELDRQSDRKGIERGVKKIKASFKGEKKRTFAEKSKTDLVFEKWMYFGSGFYGLAALWTLVVIEVSELIGFVFNFPGLDALFGDGLIAFLFNLAMNQLSNLISAFVWFSYWDGSMLIWVLVAYAGYLAGIEAARRNLQVSKEALLERVRRKPSD</sequence>
<protein>
    <submittedName>
        <fullName evidence="2">Uncharacterized protein</fullName>
    </submittedName>
</protein>
<feature type="transmembrane region" description="Helical" evidence="1">
    <location>
        <begin position="12"/>
        <end position="29"/>
    </location>
</feature>
<dbReference type="EMBL" id="LIBB01000078">
    <property type="protein sequence ID" value="KRO72326.1"/>
    <property type="molecule type" value="Genomic_DNA"/>
</dbReference>
<evidence type="ECO:0000256" key="1">
    <source>
        <dbReference type="SAM" id="Phobius"/>
    </source>
</evidence>
<evidence type="ECO:0000313" key="3">
    <source>
        <dbReference type="Proteomes" id="UP000051934"/>
    </source>
</evidence>
<keyword evidence="1" id="KW-1133">Transmembrane helix</keyword>
<proteinExistence type="predicted"/>
<gene>
    <name evidence="2" type="ORF">ABR69_07155</name>
</gene>
<keyword evidence="1" id="KW-0472">Membrane</keyword>
<accession>A0A0R2SC38</accession>